<feature type="transmembrane region" description="Helical" evidence="8">
    <location>
        <begin position="101"/>
        <end position="120"/>
    </location>
</feature>
<dbReference type="InterPro" id="IPR052017">
    <property type="entry name" value="TSUP"/>
</dbReference>
<evidence type="ECO:0000313" key="9">
    <source>
        <dbReference type="EMBL" id="NNT71706.1"/>
    </source>
</evidence>
<evidence type="ECO:0000256" key="8">
    <source>
        <dbReference type="RuleBase" id="RU363041"/>
    </source>
</evidence>
<comment type="similarity">
    <text evidence="2 8">Belongs to the 4-toluene sulfonate uptake permease (TSUP) (TC 2.A.102) family.</text>
</comment>
<feature type="transmembrane region" description="Helical" evidence="8">
    <location>
        <begin position="132"/>
        <end position="152"/>
    </location>
</feature>
<organism evidence="9 10">
    <name type="scientific">Flavobacterium rivulicola</name>
    <dbReference type="NCBI Taxonomy" id="2732161"/>
    <lineage>
        <taxon>Bacteria</taxon>
        <taxon>Pseudomonadati</taxon>
        <taxon>Bacteroidota</taxon>
        <taxon>Flavobacteriia</taxon>
        <taxon>Flavobacteriales</taxon>
        <taxon>Flavobacteriaceae</taxon>
        <taxon>Flavobacterium</taxon>
    </lineage>
</organism>
<dbReference type="Pfam" id="PF01925">
    <property type="entry name" value="TauE"/>
    <property type="match status" value="1"/>
</dbReference>
<evidence type="ECO:0000313" key="10">
    <source>
        <dbReference type="Proteomes" id="UP000536509"/>
    </source>
</evidence>
<comment type="subcellular location">
    <subcellularLocation>
        <location evidence="1 8">Cell membrane</location>
        <topology evidence="1 8">Multi-pass membrane protein</topology>
    </subcellularLocation>
</comment>
<dbReference type="InterPro" id="IPR002781">
    <property type="entry name" value="TM_pro_TauE-like"/>
</dbReference>
<keyword evidence="3" id="KW-0813">Transport</keyword>
<evidence type="ECO:0000256" key="5">
    <source>
        <dbReference type="ARBA" id="ARBA00022692"/>
    </source>
</evidence>
<evidence type="ECO:0000256" key="2">
    <source>
        <dbReference type="ARBA" id="ARBA00009142"/>
    </source>
</evidence>
<gene>
    <name evidence="9" type="ORF">HKT18_05690</name>
</gene>
<keyword evidence="10" id="KW-1185">Reference proteome</keyword>
<protein>
    <recommendedName>
        <fullName evidence="8">Probable membrane transporter protein</fullName>
    </recommendedName>
</protein>
<sequence>MLNQRHLDYLIYFILLALLAEILGTVGGFGSSLFFVPIASYFLDFHSVLGVTAMFHVLSNLTKIGFFRQGVDKKLLVSLGIPAVVFVVLGAYLSRFIDAKWLEMGLAVFLIGLSLFFLIFKTVVIKPTTFNSVSGGIASGFIAGLIGTGGAIRGMTLAAFNLKMQVFIATSAVIDLAIDGSRTVVYGLNGFIHKDDLYLIPILFVVSIIGTYIGKKILEKISEAQFKKIVLILILITGLITAFSTIQKL</sequence>
<keyword evidence="7 8" id="KW-0472">Membrane</keyword>
<accession>A0A7Y3R8W8</accession>
<proteinExistence type="inferred from homology"/>
<feature type="transmembrane region" description="Helical" evidence="8">
    <location>
        <begin position="9"/>
        <end position="29"/>
    </location>
</feature>
<name>A0A7Y3R8W8_9FLAO</name>
<keyword evidence="6 8" id="KW-1133">Transmembrane helix</keyword>
<keyword evidence="5 8" id="KW-0812">Transmembrane</keyword>
<evidence type="ECO:0000256" key="1">
    <source>
        <dbReference type="ARBA" id="ARBA00004651"/>
    </source>
</evidence>
<reference evidence="9 10" key="1">
    <citation type="submission" date="2020-05" db="EMBL/GenBank/DDBJ databases">
        <title>Draft genome of Flavobacterium sp. IMCC34852.</title>
        <authorList>
            <person name="Song J."/>
            <person name="Cho J.-C."/>
        </authorList>
    </citation>
    <scope>NUCLEOTIDE SEQUENCE [LARGE SCALE GENOMIC DNA]</scope>
    <source>
        <strain evidence="9 10">IMCC34852</strain>
    </source>
</reference>
<feature type="transmembrane region" description="Helical" evidence="8">
    <location>
        <begin position="197"/>
        <end position="214"/>
    </location>
</feature>
<feature type="transmembrane region" description="Helical" evidence="8">
    <location>
        <begin position="75"/>
        <end position="95"/>
    </location>
</feature>
<evidence type="ECO:0000256" key="6">
    <source>
        <dbReference type="ARBA" id="ARBA00022989"/>
    </source>
</evidence>
<feature type="transmembrane region" description="Helical" evidence="8">
    <location>
        <begin position="226"/>
        <end position="246"/>
    </location>
</feature>
<feature type="transmembrane region" description="Helical" evidence="8">
    <location>
        <begin position="35"/>
        <end position="55"/>
    </location>
</feature>
<dbReference type="EMBL" id="JABEVX010000002">
    <property type="protein sequence ID" value="NNT71706.1"/>
    <property type="molecule type" value="Genomic_DNA"/>
</dbReference>
<keyword evidence="4 8" id="KW-1003">Cell membrane</keyword>
<evidence type="ECO:0000256" key="4">
    <source>
        <dbReference type="ARBA" id="ARBA00022475"/>
    </source>
</evidence>
<dbReference type="GO" id="GO:0005886">
    <property type="term" value="C:plasma membrane"/>
    <property type="evidence" value="ECO:0007669"/>
    <property type="project" value="UniProtKB-SubCell"/>
</dbReference>
<comment type="caution">
    <text evidence="9">The sequence shown here is derived from an EMBL/GenBank/DDBJ whole genome shotgun (WGS) entry which is preliminary data.</text>
</comment>
<evidence type="ECO:0000256" key="3">
    <source>
        <dbReference type="ARBA" id="ARBA00022448"/>
    </source>
</evidence>
<dbReference type="PANTHER" id="PTHR30269:SF37">
    <property type="entry name" value="MEMBRANE TRANSPORTER PROTEIN"/>
    <property type="match status" value="1"/>
</dbReference>
<dbReference type="PANTHER" id="PTHR30269">
    <property type="entry name" value="TRANSMEMBRANE PROTEIN YFCA"/>
    <property type="match status" value="1"/>
</dbReference>
<evidence type="ECO:0000256" key="7">
    <source>
        <dbReference type="ARBA" id="ARBA00023136"/>
    </source>
</evidence>
<dbReference type="AlphaFoldDB" id="A0A7Y3R8W8"/>
<dbReference type="Proteomes" id="UP000536509">
    <property type="component" value="Unassembled WGS sequence"/>
</dbReference>